<dbReference type="EMBL" id="FMXQ01000004">
    <property type="protein sequence ID" value="SDB29118.1"/>
    <property type="molecule type" value="Genomic_DNA"/>
</dbReference>
<protein>
    <submittedName>
        <fullName evidence="1">Uncharacterized protein</fullName>
    </submittedName>
</protein>
<accession>A0A1G6C8G8</accession>
<evidence type="ECO:0000313" key="1">
    <source>
        <dbReference type="EMBL" id="SDB29118.1"/>
    </source>
</evidence>
<sequence length="70" mass="7163">MNLTKRIAVGLFAVAVAITGLELGQGLSVPGVHGVVNEASARVGRPLTPVSVAGVGRRTVRRCAAGVYYC</sequence>
<dbReference type="Proteomes" id="UP000199071">
    <property type="component" value="Unassembled WGS sequence"/>
</dbReference>
<gene>
    <name evidence="1" type="ORF">SAMN02982931_02183</name>
</gene>
<dbReference type="OrthoDB" id="7889192at2"/>
<dbReference type="RefSeq" id="WP_090876467.1">
    <property type="nucleotide sequence ID" value="NZ_FMXQ01000004.1"/>
</dbReference>
<name>A0A1G6C8G8_9HYPH</name>
<proteinExistence type="predicted"/>
<reference evidence="1 2" key="1">
    <citation type="submission" date="2016-10" db="EMBL/GenBank/DDBJ databases">
        <authorList>
            <person name="de Groot N.N."/>
        </authorList>
    </citation>
    <scope>NUCLEOTIDE SEQUENCE [LARGE SCALE GENOMIC DNA]</scope>
    <source>
        <strain evidence="1 2">ATCC 35022</strain>
    </source>
</reference>
<evidence type="ECO:0000313" key="2">
    <source>
        <dbReference type="Proteomes" id="UP000199071"/>
    </source>
</evidence>
<keyword evidence="2" id="KW-1185">Reference proteome</keyword>
<dbReference type="AlphaFoldDB" id="A0A1G6C8G8"/>
<organism evidence="1 2">
    <name type="scientific">Bauldia litoralis</name>
    <dbReference type="NCBI Taxonomy" id="665467"/>
    <lineage>
        <taxon>Bacteria</taxon>
        <taxon>Pseudomonadati</taxon>
        <taxon>Pseudomonadota</taxon>
        <taxon>Alphaproteobacteria</taxon>
        <taxon>Hyphomicrobiales</taxon>
        <taxon>Kaistiaceae</taxon>
        <taxon>Bauldia</taxon>
    </lineage>
</organism>